<evidence type="ECO:0000256" key="2">
    <source>
        <dbReference type="ARBA" id="ARBA00012169"/>
    </source>
</evidence>
<evidence type="ECO:0000313" key="6">
    <source>
        <dbReference type="EMBL" id="AFZ81182.1"/>
    </source>
</evidence>
<dbReference type="GO" id="GO:0005737">
    <property type="term" value="C:cytoplasm"/>
    <property type="evidence" value="ECO:0007669"/>
    <property type="project" value="TreeGrafter"/>
</dbReference>
<keyword evidence="4 6" id="KW-0418">Kinase</keyword>
<dbReference type="Pfam" id="PF00454">
    <property type="entry name" value="PI3_PI4_kinase"/>
    <property type="match status" value="1"/>
</dbReference>
<organism evidence="6 7">
    <name type="scientific">Theileria equi strain WA</name>
    <dbReference type="NCBI Taxonomy" id="1537102"/>
    <lineage>
        <taxon>Eukaryota</taxon>
        <taxon>Sar</taxon>
        <taxon>Alveolata</taxon>
        <taxon>Apicomplexa</taxon>
        <taxon>Aconoidasida</taxon>
        <taxon>Piroplasmida</taxon>
        <taxon>Theileriidae</taxon>
        <taxon>Theileria</taxon>
    </lineage>
</organism>
<comment type="catalytic activity">
    <reaction evidence="1">
        <text>a 1,2-diacyl-sn-glycero-3-phospho-(1D-myo-inositol) + ATP = a 1,2-diacyl-sn-glycero-3-phospho-(1D-myo-inositol 4-phosphate) + ADP + H(+)</text>
        <dbReference type="Rhea" id="RHEA:19877"/>
        <dbReference type="ChEBI" id="CHEBI:15378"/>
        <dbReference type="ChEBI" id="CHEBI:30616"/>
        <dbReference type="ChEBI" id="CHEBI:57880"/>
        <dbReference type="ChEBI" id="CHEBI:58178"/>
        <dbReference type="ChEBI" id="CHEBI:456216"/>
        <dbReference type="EC" id="2.7.1.67"/>
    </reaction>
</comment>
<keyword evidence="7" id="KW-1185">Reference proteome</keyword>
<gene>
    <name evidence="6" type="ORF">BEWA_005900</name>
</gene>
<accession>L0AZZ6</accession>
<dbReference type="EC" id="2.7.1.67" evidence="2"/>
<dbReference type="GO" id="GO:0046854">
    <property type="term" value="P:phosphatidylinositol phosphate biosynthetic process"/>
    <property type="evidence" value="ECO:0007669"/>
    <property type="project" value="InterPro"/>
</dbReference>
<dbReference type="Proteomes" id="UP000031512">
    <property type="component" value="Chromosome 3"/>
</dbReference>
<dbReference type="eggNOG" id="KOG0902">
    <property type="taxonomic scope" value="Eukaryota"/>
</dbReference>
<dbReference type="EMBL" id="CP001670">
    <property type="protein sequence ID" value="AFZ81182.1"/>
    <property type="molecule type" value="Genomic_DNA"/>
</dbReference>
<evidence type="ECO:0000256" key="4">
    <source>
        <dbReference type="ARBA" id="ARBA00022777"/>
    </source>
</evidence>
<dbReference type="Gene3D" id="1.10.1070.11">
    <property type="entry name" value="Phosphatidylinositol 3-/4-kinase, catalytic domain"/>
    <property type="match status" value="1"/>
</dbReference>
<dbReference type="InterPro" id="IPR011009">
    <property type="entry name" value="Kinase-like_dom_sf"/>
</dbReference>
<name>L0AZZ6_THEEQ</name>
<dbReference type="Gene3D" id="3.30.1010.10">
    <property type="entry name" value="Phosphatidylinositol 3-kinase Catalytic Subunit, Chain A, domain 4"/>
    <property type="match status" value="1"/>
</dbReference>
<dbReference type="SUPFAM" id="SSF56112">
    <property type="entry name" value="Protein kinase-like (PK-like)"/>
    <property type="match status" value="1"/>
</dbReference>
<dbReference type="GO" id="GO:0048015">
    <property type="term" value="P:phosphatidylinositol-mediated signaling"/>
    <property type="evidence" value="ECO:0007669"/>
    <property type="project" value="TreeGrafter"/>
</dbReference>
<dbReference type="STRING" id="1537102.L0AZZ6"/>
<evidence type="ECO:0000256" key="1">
    <source>
        <dbReference type="ARBA" id="ARBA00001686"/>
    </source>
</evidence>
<dbReference type="PANTHER" id="PTHR10048">
    <property type="entry name" value="PHOSPHATIDYLINOSITOL KINASE"/>
    <property type="match status" value="1"/>
</dbReference>
<evidence type="ECO:0000313" key="7">
    <source>
        <dbReference type="Proteomes" id="UP000031512"/>
    </source>
</evidence>
<dbReference type="PANTHER" id="PTHR10048:SF22">
    <property type="entry name" value="PHOSPHATIDYLINOSITOL 4-KINASE BETA"/>
    <property type="match status" value="1"/>
</dbReference>
<feature type="domain" description="PI3K/PI4K catalytic" evidence="5">
    <location>
        <begin position="761"/>
        <end position="1055"/>
    </location>
</feature>
<dbReference type="InterPro" id="IPR036940">
    <property type="entry name" value="PI3/4_kinase_cat_sf"/>
</dbReference>
<dbReference type="FunFam" id="1.10.1070.11:FF:000016">
    <property type="entry name" value="PIK1p Phosphatidylinositol 4-kinase"/>
    <property type="match status" value="1"/>
</dbReference>
<dbReference type="GO" id="GO:0004430">
    <property type="term" value="F:1-phosphatidylinositol 4-kinase activity"/>
    <property type="evidence" value="ECO:0007669"/>
    <property type="project" value="UniProtKB-EC"/>
</dbReference>
<keyword evidence="3 6" id="KW-0808">Transferase</keyword>
<dbReference type="GeneID" id="15805538"/>
<dbReference type="InterPro" id="IPR015433">
    <property type="entry name" value="PI3/4_kinase"/>
</dbReference>
<reference evidence="6 7" key="1">
    <citation type="journal article" date="2012" name="BMC Genomics">
        <title>Comparative genomic analysis and phylogenetic position of Theileria equi.</title>
        <authorList>
            <person name="Kappmeyer L.S."/>
            <person name="Thiagarajan M."/>
            <person name="Herndon D.R."/>
            <person name="Ramsay J.D."/>
            <person name="Caler E."/>
            <person name="Djikeng A."/>
            <person name="Gillespie J.J."/>
            <person name="Lau A.O."/>
            <person name="Roalson E.H."/>
            <person name="Silva J.C."/>
            <person name="Silva M.G."/>
            <person name="Suarez C.E."/>
            <person name="Ueti M.W."/>
            <person name="Nene V.M."/>
            <person name="Mealey R.H."/>
            <person name="Knowles D.P."/>
            <person name="Brayton K.A."/>
        </authorList>
    </citation>
    <scope>NUCLEOTIDE SEQUENCE [LARGE SCALE GENOMIC DNA]</scope>
    <source>
        <strain evidence="6 7">WA</strain>
    </source>
</reference>
<dbReference type="PROSITE" id="PS00916">
    <property type="entry name" value="PI3_4_KINASE_2"/>
    <property type="match status" value="1"/>
</dbReference>
<dbReference type="KEGG" id="beq:BEWA_005900"/>
<dbReference type="GO" id="GO:0016020">
    <property type="term" value="C:membrane"/>
    <property type="evidence" value="ECO:0007669"/>
    <property type="project" value="TreeGrafter"/>
</dbReference>
<evidence type="ECO:0000256" key="3">
    <source>
        <dbReference type="ARBA" id="ARBA00022679"/>
    </source>
</evidence>
<sequence length="1071" mass="123405">MCSADAVALYLNYRKSLLDKRLSRINGSVAQTYSYSHISIVDTGPPKVDLNTSSTFKDPVRLKLKDLEHILDKDVCLYVDAIAKYLINCSLHSGFVLVSKKRNVQIYKNIFGHLKGKEFNRRLKFGYSLKFSRKTWAWRVRKVVFSKSRTSVKRYIYKLINCFLYIKECIWGVKFNQRCLKYLLNQIPRCKNTHGSWENVRIFKCSKEIYTLLSSSYLVSNVLFADNDLFRNVMASEIHLWRSFDPEYVKEIATSLLLLNILDVNKNGKSRIDEFKTMLNRSFNECLYRNVIAGNTGCVKYVRQFYAVMNMDVPLNPEYHLYRCFPYNLTLENLPLEERIQDVIFIAKSLLHKKTKSNVWRVVQMLSRYFSQGSLKFGYLECCYPYTCVKCTGIFTSIYCGLFDLLVLLRSIEFYSSHLLLARMLIKYEIQRIRAGFWRDEACLNKPNELPKSRFEPFINKSHIDYGWKLQEVIREKCLLKCLSHKDSVAIRQRSITHYKKCPVYLRLLSAIYHHISMVDVTYAIEKLVDSSGPVILEHLGDHSYRTRDNLGIFTNDLNIKGPVALIANIYMGKMNLSRSLSSLIIKGELNIIERTQACLSLSRNLNLVDFTLPQIVQSVAIDPGNRVLNLLNTALTNENVSDMIYYYLACLVHSTNPYVTKKAATILVRYICMKIINKQSYIFNKLPKDSKVIHREQILFHGKLLSLSRALCDVPVKKRSEELSKHIKILSDYIKNGLDLHLFKDSYKSDVTDRSVAGINEDSVKLLKSATRSPFVLSFKTKTGKEISYIYKMRDDLRQDNLVVQLKSFMLKVFAEHNLDIFLQPFLILPYSSVLHQMFSNPLENENISPELSKNLPLEVGGIVGLIPGTVSRHQIGKDNFTSLVHFFVHTFGDRNSPKFSRAIENFIKSLAGYSLLCFLLQVKDRHNGNLLLSDKGHIIHIDFGFILGTSPAADVAFEQAPFKLTKEMIDLLGGTNSRNFKIFANLLVNGYLAIRAHANVLLTLVELMQHSTIACFRNTTLIKLKKRLKLQSTPQEAKDFIIRKIYAALHSKTTILYDVVQGYQQGIKR</sequence>
<dbReference type="AlphaFoldDB" id="L0AZZ6"/>
<dbReference type="RefSeq" id="XP_004830848.1">
    <property type="nucleotide sequence ID" value="XM_004830791.1"/>
</dbReference>
<dbReference type="InterPro" id="IPR000403">
    <property type="entry name" value="PI3/4_kinase_cat_dom"/>
</dbReference>
<evidence type="ECO:0000259" key="5">
    <source>
        <dbReference type="PROSITE" id="PS50290"/>
    </source>
</evidence>
<dbReference type="VEuPathDB" id="PiroplasmaDB:BEWA_005900"/>
<dbReference type="PROSITE" id="PS50290">
    <property type="entry name" value="PI3_4_KINASE_3"/>
    <property type="match status" value="1"/>
</dbReference>
<protein>
    <recommendedName>
        <fullName evidence="2">1-phosphatidylinositol 4-kinase</fullName>
        <ecNumber evidence="2">2.7.1.67</ecNumber>
    </recommendedName>
</protein>
<proteinExistence type="predicted"/>
<dbReference type="InterPro" id="IPR018936">
    <property type="entry name" value="PI3/4_kinase_CS"/>
</dbReference>
<dbReference type="SMART" id="SM00146">
    <property type="entry name" value="PI3Kc"/>
    <property type="match status" value="1"/>
</dbReference>
<dbReference type="OrthoDB" id="10264149at2759"/>
<dbReference type="CDD" id="cd05167">
    <property type="entry name" value="PI4Kc_III_alpha"/>
    <property type="match status" value="1"/>
</dbReference>